<feature type="transmembrane region" description="Helical" evidence="9">
    <location>
        <begin position="12"/>
        <end position="37"/>
    </location>
</feature>
<comment type="subcellular location">
    <subcellularLocation>
        <location evidence="1">Cell inner membrane</location>
        <topology evidence="1">Multi-pass membrane protein</topology>
    </subcellularLocation>
    <subcellularLocation>
        <location evidence="9">Cell membrane</location>
        <topology evidence="9">Multi-pass membrane protein</topology>
    </subcellularLocation>
</comment>
<dbReference type="Gene3D" id="1.10.3720.10">
    <property type="entry name" value="MetI-like"/>
    <property type="match status" value="1"/>
</dbReference>
<dbReference type="NCBIfam" id="TIGR01726">
    <property type="entry name" value="HEQRo_perm_3TM"/>
    <property type="match status" value="1"/>
</dbReference>
<organism evidence="11 12">
    <name type="scientific">Stutzerimonas stutzeri KOS6</name>
    <dbReference type="NCBI Taxonomy" id="1218352"/>
    <lineage>
        <taxon>Bacteria</taxon>
        <taxon>Pseudomonadati</taxon>
        <taxon>Pseudomonadota</taxon>
        <taxon>Gammaproteobacteria</taxon>
        <taxon>Pseudomonadales</taxon>
        <taxon>Pseudomonadaceae</taxon>
        <taxon>Stutzerimonas</taxon>
    </lineage>
</organism>
<evidence type="ECO:0000256" key="9">
    <source>
        <dbReference type="RuleBase" id="RU363032"/>
    </source>
</evidence>
<evidence type="ECO:0000313" key="12">
    <source>
        <dbReference type="Proteomes" id="UP000026923"/>
    </source>
</evidence>
<evidence type="ECO:0000256" key="1">
    <source>
        <dbReference type="ARBA" id="ARBA00004429"/>
    </source>
</evidence>
<evidence type="ECO:0000256" key="2">
    <source>
        <dbReference type="ARBA" id="ARBA00010072"/>
    </source>
</evidence>
<proteinExistence type="inferred from homology"/>
<dbReference type="eggNOG" id="COG0765">
    <property type="taxonomic scope" value="Bacteria"/>
</dbReference>
<protein>
    <submittedName>
        <fullName evidence="11">ABC transporter permease</fullName>
    </submittedName>
</protein>
<evidence type="ECO:0000256" key="8">
    <source>
        <dbReference type="ARBA" id="ARBA00023136"/>
    </source>
</evidence>
<dbReference type="InterPro" id="IPR010065">
    <property type="entry name" value="AA_ABC_transptr_permease_3TM"/>
</dbReference>
<dbReference type="Proteomes" id="UP000026923">
    <property type="component" value="Unassembled WGS sequence"/>
</dbReference>
<keyword evidence="6" id="KW-0029">Amino-acid transport</keyword>
<evidence type="ECO:0000256" key="4">
    <source>
        <dbReference type="ARBA" id="ARBA00022475"/>
    </source>
</evidence>
<dbReference type="PANTHER" id="PTHR30614">
    <property type="entry name" value="MEMBRANE COMPONENT OF AMINO ACID ABC TRANSPORTER"/>
    <property type="match status" value="1"/>
</dbReference>
<dbReference type="PROSITE" id="PS50928">
    <property type="entry name" value="ABC_TM1"/>
    <property type="match status" value="1"/>
</dbReference>
<dbReference type="InterPro" id="IPR043429">
    <property type="entry name" value="ArtM/GltK/GlnP/TcyL/YhdX-like"/>
</dbReference>
<keyword evidence="3 9" id="KW-0813">Transport</keyword>
<accession>A0A061JLP8</accession>
<name>A0A061JLP8_STUST</name>
<dbReference type="Pfam" id="PF00528">
    <property type="entry name" value="BPD_transp_1"/>
    <property type="match status" value="1"/>
</dbReference>
<dbReference type="OrthoDB" id="7026155at2"/>
<evidence type="ECO:0000256" key="6">
    <source>
        <dbReference type="ARBA" id="ARBA00022970"/>
    </source>
</evidence>
<dbReference type="InterPro" id="IPR035906">
    <property type="entry name" value="MetI-like_sf"/>
</dbReference>
<comment type="similarity">
    <text evidence="2">Belongs to the binding-protein-dependent transport system permease family. HisMQ subfamily.</text>
</comment>
<evidence type="ECO:0000313" key="11">
    <source>
        <dbReference type="EMBL" id="EWC39114.1"/>
    </source>
</evidence>
<dbReference type="AlphaFoldDB" id="A0A061JLP8"/>
<dbReference type="CDD" id="cd06261">
    <property type="entry name" value="TM_PBP2"/>
    <property type="match status" value="1"/>
</dbReference>
<feature type="transmembrane region" description="Helical" evidence="9">
    <location>
        <begin position="49"/>
        <end position="72"/>
    </location>
</feature>
<dbReference type="RefSeq" id="WP_003292605.1">
    <property type="nucleotide sequence ID" value="NZ_KK020676.1"/>
</dbReference>
<keyword evidence="8 9" id="KW-0472">Membrane</keyword>
<dbReference type="SUPFAM" id="SSF161098">
    <property type="entry name" value="MetI-like"/>
    <property type="match status" value="1"/>
</dbReference>
<evidence type="ECO:0000256" key="3">
    <source>
        <dbReference type="ARBA" id="ARBA00022448"/>
    </source>
</evidence>
<dbReference type="HOGENOM" id="CLU_019602_1_0_6"/>
<dbReference type="PANTHER" id="PTHR30614:SF0">
    <property type="entry name" value="L-CYSTINE TRANSPORT SYSTEM PERMEASE PROTEIN TCYL"/>
    <property type="match status" value="1"/>
</dbReference>
<dbReference type="InterPro" id="IPR000515">
    <property type="entry name" value="MetI-like"/>
</dbReference>
<gene>
    <name evidence="11" type="ORF">B597_021795</name>
</gene>
<sequence length="213" mass="23049">MNGQAWLLLLEGAWTTLWISGIAIAIGVVLGLGVALVRMARIPFVDQLLVLYVSLARATPLVTLVLFIFLTAPTLGVGLDRNTAAILALTLNTAAFNAEVWRAAFLSFSREQREAALACGMTGPVFFRRIMLPQMFTSSLPGLVNEMSFIIKSSPAIAVIGIVDLTRVTNRITAVTYEPLPPILAAALLYMLIIGVLIRIQAIAERKANRLAM</sequence>
<keyword evidence="4" id="KW-1003">Cell membrane</keyword>
<keyword evidence="7 9" id="KW-1133">Transmembrane helix</keyword>
<evidence type="ECO:0000259" key="10">
    <source>
        <dbReference type="PROSITE" id="PS50928"/>
    </source>
</evidence>
<dbReference type="GO" id="GO:0015184">
    <property type="term" value="F:L-cystine transmembrane transporter activity"/>
    <property type="evidence" value="ECO:0007669"/>
    <property type="project" value="TreeGrafter"/>
</dbReference>
<evidence type="ECO:0000256" key="7">
    <source>
        <dbReference type="ARBA" id="ARBA00022989"/>
    </source>
</evidence>
<comment type="caution">
    <text evidence="11">The sequence shown here is derived from an EMBL/GenBank/DDBJ whole genome shotgun (WGS) entry which is preliminary data.</text>
</comment>
<reference evidence="11 12" key="1">
    <citation type="journal article" date="2013" name="Genome Announc.">
        <title>Draft Genome of the Nitrogen-Fixing Bacterium Pseudomonas stutzeri Strain KOS6 Isolated from Industrial Hydrocarbon Sludge.</title>
        <authorList>
            <person name="Grigoryeva T.V."/>
            <person name="Laikov A.V."/>
            <person name="Naumova R.P."/>
            <person name="Manolov A.I."/>
            <person name="Larin A.K."/>
            <person name="Karpova I.Y."/>
            <person name="Semashko T.A."/>
            <person name="Alexeev D.G."/>
            <person name="Kostryukova E.S."/>
            <person name="Muller R."/>
            <person name="Govorun V.M."/>
        </authorList>
    </citation>
    <scope>NUCLEOTIDE SEQUENCE [LARGE SCALE GENOMIC DNA]</scope>
    <source>
        <strain evidence="11 12">KOS6</strain>
    </source>
</reference>
<dbReference type="GO" id="GO:0043190">
    <property type="term" value="C:ATP-binding cassette (ABC) transporter complex"/>
    <property type="evidence" value="ECO:0007669"/>
    <property type="project" value="InterPro"/>
</dbReference>
<dbReference type="EMBL" id="AMCZ02000052">
    <property type="protein sequence ID" value="EWC39114.1"/>
    <property type="molecule type" value="Genomic_DNA"/>
</dbReference>
<keyword evidence="5 9" id="KW-0812">Transmembrane</keyword>
<feature type="domain" description="ABC transmembrane type-1" evidence="10">
    <location>
        <begin position="13"/>
        <end position="201"/>
    </location>
</feature>
<evidence type="ECO:0000256" key="5">
    <source>
        <dbReference type="ARBA" id="ARBA00022692"/>
    </source>
</evidence>
<feature type="transmembrane region" description="Helical" evidence="9">
    <location>
        <begin position="183"/>
        <end position="204"/>
    </location>
</feature>